<keyword evidence="4" id="KW-0808">Transferase</keyword>
<dbReference type="PANTHER" id="PTHR24346">
    <property type="entry name" value="MAP/MICROTUBULE AFFINITY-REGULATING KINASE"/>
    <property type="match status" value="1"/>
</dbReference>
<dbReference type="InterPro" id="IPR011009">
    <property type="entry name" value="Kinase-like_dom_sf"/>
</dbReference>
<dbReference type="SUPFAM" id="SSF56112">
    <property type="entry name" value="Protein kinase-like (PK-like)"/>
    <property type="match status" value="1"/>
</dbReference>
<organism evidence="14 15">
    <name type="scientific">Folsomia candida</name>
    <name type="common">Springtail</name>
    <dbReference type="NCBI Taxonomy" id="158441"/>
    <lineage>
        <taxon>Eukaryota</taxon>
        <taxon>Metazoa</taxon>
        <taxon>Ecdysozoa</taxon>
        <taxon>Arthropoda</taxon>
        <taxon>Hexapoda</taxon>
        <taxon>Collembola</taxon>
        <taxon>Entomobryomorpha</taxon>
        <taxon>Isotomoidea</taxon>
        <taxon>Isotomidae</taxon>
        <taxon>Proisotominae</taxon>
        <taxon>Folsomia</taxon>
    </lineage>
</organism>
<dbReference type="PROSITE" id="PS50032">
    <property type="entry name" value="KA1"/>
    <property type="match status" value="1"/>
</dbReference>
<comment type="catalytic activity">
    <reaction evidence="9">
        <text>L-seryl-[protein] + ATP = O-phospho-L-seryl-[protein] + ADP + H(+)</text>
        <dbReference type="Rhea" id="RHEA:17989"/>
        <dbReference type="Rhea" id="RHEA-COMP:9863"/>
        <dbReference type="Rhea" id="RHEA-COMP:11604"/>
        <dbReference type="ChEBI" id="CHEBI:15378"/>
        <dbReference type="ChEBI" id="CHEBI:29999"/>
        <dbReference type="ChEBI" id="CHEBI:30616"/>
        <dbReference type="ChEBI" id="CHEBI:83421"/>
        <dbReference type="ChEBI" id="CHEBI:456216"/>
        <dbReference type="EC" id="2.7.11.1"/>
    </reaction>
</comment>
<dbReference type="InterPro" id="IPR001772">
    <property type="entry name" value="KA1_dom"/>
</dbReference>
<dbReference type="Gene3D" id="1.10.510.10">
    <property type="entry name" value="Transferase(Phosphotransferase) domain 1"/>
    <property type="match status" value="1"/>
</dbReference>
<evidence type="ECO:0000259" key="12">
    <source>
        <dbReference type="PROSITE" id="PS50011"/>
    </source>
</evidence>
<keyword evidence="6 14" id="KW-0418">Kinase</keyword>
<dbReference type="AlphaFoldDB" id="A0A226ESF7"/>
<keyword evidence="15" id="KW-1185">Reference proteome</keyword>
<evidence type="ECO:0000313" key="15">
    <source>
        <dbReference type="Proteomes" id="UP000198287"/>
    </source>
</evidence>
<keyword evidence="5 10" id="KW-0547">Nucleotide-binding</keyword>
<accession>A0A226ESF7</accession>
<dbReference type="OrthoDB" id="193931at2759"/>
<evidence type="ECO:0000256" key="9">
    <source>
        <dbReference type="ARBA" id="ARBA00048679"/>
    </source>
</evidence>
<dbReference type="FunFam" id="1.10.510.10:FF:000271">
    <property type="entry name" value="Non-specific serine/threonine protein kinase"/>
    <property type="match status" value="1"/>
</dbReference>
<dbReference type="EMBL" id="LNIX01000002">
    <property type="protein sequence ID" value="OXA60543.1"/>
    <property type="molecule type" value="Genomic_DNA"/>
</dbReference>
<evidence type="ECO:0000256" key="5">
    <source>
        <dbReference type="ARBA" id="ARBA00022741"/>
    </source>
</evidence>
<dbReference type="PROSITE" id="PS50011">
    <property type="entry name" value="PROTEIN_KINASE_DOM"/>
    <property type="match status" value="1"/>
</dbReference>
<feature type="region of interest" description="Disordered" evidence="11">
    <location>
        <begin position="600"/>
        <end position="620"/>
    </location>
</feature>
<name>A0A226ESF7_FOLCA</name>
<dbReference type="Gene3D" id="3.30.310.80">
    <property type="entry name" value="Kinase associated domain 1, KA1"/>
    <property type="match status" value="1"/>
</dbReference>
<feature type="region of interest" description="Disordered" evidence="11">
    <location>
        <begin position="376"/>
        <end position="474"/>
    </location>
</feature>
<evidence type="ECO:0000256" key="4">
    <source>
        <dbReference type="ARBA" id="ARBA00022679"/>
    </source>
</evidence>
<dbReference type="InterPro" id="IPR017441">
    <property type="entry name" value="Protein_kinase_ATP_BS"/>
</dbReference>
<feature type="domain" description="Protein kinase" evidence="12">
    <location>
        <begin position="13"/>
        <end position="264"/>
    </location>
</feature>
<dbReference type="PROSITE" id="PS00108">
    <property type="entry name" value="PROTEIN_KINASE_ST"/>
    <property type="match status" value="1"/>
</dbReference>
<gene>
    <name evidence="14" type="ORF">Fcan01_06207</name>
</gene>
<dbReference type="OMA" id="ETESHYF"/>
<protein>
    <recommendedName>
        <fullName evidence="2">non-specific serine/threonine protein kinase</fullName>
        <ecNumber evidence="2">2.7.11.1</ecNumber>
    </recommendedName>
</protein>
<dbReference type="Pfam" id="PF02149">
    <property type="entry name" value="KA1"/>
    <property type="match status" value="1"/>
</dbReference>
<dbReference type="SMART" id="SM00220">
    <property type="entry name" value="S_TKc"/>
    <property type="match status" value="1"/>
</dbReference>
<dbReference type="InterPro" id="IPR000719">
    <property type="entry name" value="Prot_kinase_dom"/>
</dbReference>
<evidence type="ECO:0000256" key="6">
    <source>
        <dbReference type="ARBA" id="ARBA00022777"/>
    </source>
</evidence>
<dbReference type="Pfam" id="PF00069">
    <property type="entry name" value="Pkinase"/>
    <property type="match status" value="1"/>
</dbReference>
<evidence type="ECO:0000259" key="13">
    <source>
        <dbReference type="PROSITE" id="PS50032"/>
    </source>
</evidence>
<evidence type="ECO:0000256" key="2">
    <source>
        <dbReference type="ARBA" id="ARBA00012513"/>
    </source>
</evidence>
<feature type="binding site" evidence="10">
    <location>
        <position position="41"/>
    </location>
    <ligand>
        <name>ATP</name>
        <dbReference type="ChEBI" id="CHEBI:30616"/>
    </ligand>
</feature>
<feature type="region of interest" description="Disordered" evidence="11">
    <location>
        <begin position="498"/>
        <end position="523"/>
    </location>
</feature>
<comment type="catalytic activity">
    <reaction evidence="8">
        <text>L-threonyl-[protein] + ATP = O-phospho-L-threonyl-[protein] + ADP + H(+)</text>
        <dbReference type="Rhea" id="RHEA:46608"/>
        <dbReference type="Rhea" id="RHEA-COMP:11060"/>
        <dbReference type="Rhea" id="RHEA-COMP:11605"/>
        <dbReference type="ChEBI" id="CHEBI:15378"/>
        <dbReference type="ChEBI" id="CHEBI:30013"/>
        <dbReference type="ChEBI" id="CHEBI:30616"/>
        <dbReference type="ChEBI" id="CHEBI:61977"/>
        <dbReference type="ChEBI" id="CHEBI:456216"/>
        <dbReference type="EC" id="2.7.11.1"/>
    </reaction>
</comment>
<evidence type="ECO:0000313" key="14">
    <source>
        <dbReference type="EMBL" id="OXA60543.1"/>
    </source>
</evidence>
<dbReference type="InterPro" id="IPR008271">
    <property type="entry name" value="Ser/Thr_kinase_AS"/>
</dbReference>
<dbReference type="STRING" id="158441.A0A226ESF7"/>
<dbReference type="SUPFAM" id="SSF103243">
    <property type="entry name" value="KA1-like"/>
    <property type="match status" value="1"/>
</dbReference>
<dbReference type="EC" id="2.7.11.1" evidence="2"/>
<dbReference type="GO" id="GO:0005737">
    <property type="term" value="C:cytoplasm"/>
    <property type="evidence" value="ECO:0007669"/>
    <property type="project" value="TreeGrafter"/>
</dbReference>
<dbReference type="Proteomes" id="UP000198287">
    <property type="component" value="Unassembled WGS sequence"/>
</dbReference>
<feature type="domain" description="KA1" evidence="13">
    <location>
        <begin position="550"/>
        <end position="599"/>
    </location>
</feature>
<dbReference type="GO" id="GO:0004674">
    <property type="term" value="F:protein serine/threonine kinase activity"/>
    <property type="evidence" value="ECO:0007669"/>
    <property type="project" value="UniProtKB-KW"/>
</dbReference>
<dbReference type="InterPro" id="IPR028375">
    <property type="entry name" value="KA1/Ssp2_C"/>
</dbReference>
<evidence type="ECO:0000256" key="10">
    <source>
        <dbReference type="PROSITE-ProRule" id="PRU10141"/>
    </source>
</evidence>
<keyword evidence="3" id="KW-0723">Serine/threonine-protein kinase</keyword>
<dbReference type="GO" id="GO:0005524">
    <property type="term" value="F:ATP binding"/>
    <property type="evidence" value="ECO:0007669"/>
    <property type="project" value="UniProtKB-UniRule"/>
</dbReference>
<feature type="compositionally biased region" description="Polar residues" evidence="11">
    <location>
        <begin position="508"/>
        <end position="522"/>
    </location>
</feature>
<comment type="similarity">
    <text evidence="1">Belongs to the protein kinase superfamily. CAMK Ser/Thr protein kinase family. SNF1 subfamily.</text>
</comment>
<evidence type="ECO:0000256" key="11">
    <source>
        <dbReference type="SAM" id="MobiDB-lite"/>
    </source>
</evidence>
<sequence length="620" mass="69344">MRENEFAALEGFYILHETIGRGGFAKVKKATHTSGVRVAIKILDKATLGEDLPRVHREIETLKSLDHPHVCKMFQVVDTPTKIFIVMEYCRGGELFDYIVQKDRLTEDEARRIFRQIASAIAYVHSRGIAHRDLKPENILLDADNNVKLIDFGLCASLKTGPNSELETCCGSPAYAAPELIRGQRYVGTLADVWSLGVLLYALLCGSLPFDDPTLGILYRKIQNGKYDEPRWLSEGSKNILRCMLQTSPEFRLPVDQLLNHTWCQEGKPEPLPVVCDADSHVAKLILDIDVLRLMAANAGVSVHALDKIISQFDYSTYELATYLVLLQQKELLGVRNFRMWGMNTDRVPPGFGNRVQKSLESEFLECDNELLSTTPARHASMEGGLDDTDLLTIGSPKVKEQDPDDNDKENVDSVDFIRPKNPSPKKSQRIPIPMPETPKSKYLSPTRSAECVTDSMRTPKRNTNFSPGGLQSPARRKVLGSLERGLDKVRNMLTPRTNKLKKPRSLATHSRGANNVSTTDSTDAESVIAELKASLSRIGMDCSQKGYRLISKSSSVKFELEVVYIDELKVIGIRRKRVRGDSWAYKRIMDQVLALTAGVSTHSQQPPTPHTKTPLQTMV</sequence>
<comment type="caution">
    <text evidence="14">The sequence shown here is derived from an EMBL/GenBank/DDBJ whole genome shotgun (WGS) entry which is preliminary data.</text>
</comment>
<evidence type="ECO:0000256" key="3">
    <source>
        <dbReference type="ARBA" id="ARBA00022527"/>
    </source>
</evidence>
<dbReference type="FunFam" id="3.30.200.20:FF:000003">
    <property type="entry name" value="Non-specific serine/threonine protein kinase"/>
    <property type="match status" value="1"/>
</dbReference>
<proteinExistence type="inferred from homology"/>
<reference evidence="14 15" key="1">
    <citation type="submission" date="2015-12" db="EMBL/GenBank/DDBJ databases">
        <title>The genome of Folsomia candida.</title>
        <authorList>
            <person name="Faddeeva A."/>
            <person name="Derks M.F."/>
            <person name="Anvar Y."/>
            <person name="Smit S."/>
            <person name="Van Straalen N."/>
            <person name="Roelofs D."/>
        </authorList>
    </citation>
    <scope>NUCLEOTIDE SEQUENCE [LARGE SCALE GENOMIC DNA]</scope>
    <source>
        <strain evidence="14 15">VU population</strain>
        <tissue evidence="14">Whole body</tissue>
    </source>
</reference>
<feature type="compositionally biased region" description="Basic and acidic residues" evidence="11">
    <location>
        <begin position="409"/>
        <end position="419"/>
    </location>
</feature>
<evidence type="ECO:0000256" key="7">
    <source>
        <dbReference type="ARBA" id="ARBA00022840"/>
    </source>
</evidence>
<evidence type="ECO:0000256" key="1">
    <source>
        <dbReference type="ARBA" id="ARBA00006234"/>
    </source>
</evidence>
<keyword evidence="7 10" id="KW-0067">ATP-binding</keyword>
<evidence type="ECO:0000256" key="8">
    <source>
        <dbReference type="ARBA" id="ARBA00047899"/>
    </source>
</evidence>
<dbReference type="GO" id="GO:0106310">
    <property type="term" value="F:protein serine kinase activity"/>
    <property type="evidence" value="ECO:0007669"/>
    <property type="project" value="RHEA"/>
</dbReference>
<dbReference type="GO" id="GO:0035556">
    <property type="term" value="P:intracellular signal transduction"/>
    <property type="evidence" value="ECO:0007669"/>
    <property type="project" value="TreeGrafter"/>
</dbReference>
<dbReference type="PANTHER" id="PTHR24346:SF30">
    <property type="entry name" value="MATERNAL EMBRYONIC LEUCINE ZIPPER KINASE"/>
    <property type="match status" value="1"/>
</dbReference>
<dbReference type="PROSITE" id="PS00107">
    <property type="entry name" value="PROTEIN_KINASE_ATP"/>
    <property type="match status" value="1"/>
</dbReference>